<accession>A0A5C6UAB6</accession>
<evidence type="ECO:0000313" key="2">
    <source>
        <dbReference type="EMBL" id="TXC69704.1"/>
    </source>
</evidence>
<protein>
    <submittedName>
        <fullName evidence="2">Uncharacterized protein</fullName>
    </submittedName>
</protein>
<gene>
    <name evidence="2" type="ORF">FSB78_01035</name>
</gene>
<dbReference type="RefSeq" id="WP_147079209.1">
    <property type="nucleotide sequence ID" value="NZ_VOQR01000001.1"/>
</dbReference>
<dbReference type="EMBL" id="VOQR01000001">
    <property type="protein sequence ID" value="TXC69704.1"/>
    <property type="molecule type" value="Genomic_DNA"/>
</dbReference>
<sequence length="79" mass="8007">MADQPNTKPEPETFADLANQPSGSGVAAEQTAYMEAALDDAAAEGAIETRRSDISAADADAITPTQGGPAETESEAQPS</sequence>
<evidence type="ECO:0000256" key="1">
    <source>
        <dbReference type="SAM" id="MobiDB-lite"/>
    </source>
</evidence>
<organism evidence="2 3">
    <name type="scientific">Sphingomonas ginsenosidivorax</name>
    <dbReference type="NCBI Taxonomy" id="862135"/>
    <lineage>
        <taxon>Bacteria</taxon>
        <taxon>Pseudomonadati</taxon>
        <taxon>Pseudomonadota</taxon>
        <taxon>Alphaproteobacteria</taxon>
        <taxon>Sphingomonadales</taxon>
        <taxon>Sphingomonadaceae</taxon>
        <taxon>Sphingomonas</taxon>
    </lineage>
</organism>
<name>A0A5C6UAB6_9SPHN</name>
<proteinExistence type="predicted"/>
<dbReference type="AlphaFoldDB" id="A0A5C6UAB6"/>
<comment type="caution">
    <text evidence="2">The sequence shown here is derived from an EMBL/GenBank/DDBJ whole genome shotgun (WGS) entry which is preliminary data.</text>
</comment>
<evidence type="ECO:0000313" key="3">
    <source>
        <dbReference type="Proteomes" id="UP000321250"/>
    </source>
</evidence>
<dbReference type="Proteomes" id="UP000321250">
    <property type="component" value="Unassembled WGS sequence"/>
</dbReference>
<feature type="region of interest" description="Disordered" evidence="1">
    <location>
        <begin position="1"/>
        <end position="28"/>
    </location>
</feature>
<keyword evidence="3" id="KW-1185">Reference proteome</keyword>
<feature type="region of interest" description="Disordered" evidence="1">
    <location>
        <begin position="49"/>
        <end position="79"/>
    </location>
</feature>
<reference evidence="2 3" key="1">
    <citation type="journal article" date="2013" name="Antonie Van Leeuwenhoek">
        <title>Sphingomonas ginsenosidivorax sp. nov., with the ability to transform ginsenosides.</title>
        <authorList>
            <person name="Jin X.F."/>
            <person name="Kim J.K."/>
            <person name="Liu Q.M."/>
            <person name="Kang M.S."/>
            <person name="He D."/>
            <person name="Jin F.X."/>
            <person name="Kim S.C."/>
            <person name="Im W.T."/>
        </authorList>
    </citation>
    <scope>NUCLEOTIDE SEQUENCE [LARGE SCALE GENOMIC DNA]</scope>
    <source>
        <strain evidence="2 3">KHI67</strain>
    </source>
</reference>